<protein>
    <recommendedName>
        <fullName evidence="7">Flavohemoglobin expression-modulating QEGLA motif protein</fullName>
    </recommendedName>
</protein>
<comment type="cofactor">
    <cofactor evidence="1">
        <name>Zn(2+)</name>
        <dbReference type="ChEBI" id="CHEBI:29105"/>
    </cofactor>
</comment>
<evidence type="ECO:0000256" key="2">
    <source>
        <dbReference type="ARBA" id="ARBA00022670"/>
    </source>
</evidence>
<keyword evidence="2" id="KW-0645">Protease</keyword>
<evidence type="ECO:0000313" key="5">
    <source>
        <dbReference type="EMBL" id="QDU89677.1"/>
    </source>
</evidence>
<keyword evidence="4" id="KW-0482">Metalloprotease</keyword>
<dbReference type="PANTHER" id="PTHR31817">
    <property type="match status" value="1"/>
</dbReference>
<name>A0A518DDY4_9BACT</name>
<dbReference type="GO" id="GO:0080164">
    <property type="term" value="P:regulation of nitric oxide metabolic process"/>
    <property type="evidence" value="ECO:0007669"/>
    <property type="project" value="TreeGrafter"/>
</dbReference>
<dbReference type="NCBIfam" id="TIGR02421">
    <property type="entry name" value="QEGLA"/>
    <property type="match status" value="1"/>
</dbReference>
<dbReference type="GO" id="GO:0006508">
    <property type="term" value="P:proteolysis"/>
    <property type="evidence" value="ECO:0007669"/>
    <property type="project" value="UniProtKB-KW"/>
</dbReference>
<evidence type="ECO:0000313" key="6">
    <source>
        <dbReference type="Proteomes" id="UP000317429"/>
    </source>
</evidence>
<gene>
    <name evidence="5" type="ORF">Pla175_30710</name>
</gene>
<proteinExistence type="predicted"/>
<evidence type="ECO:0008006" key="7">
    <source>
        <dbReference type="Google" id="ProtNLM"/>
    </source>
</evidence>
<organism evidence="5 6">
    <name type="scientific">Pirellulimonas nuda</name>
    <dbReference type="NCBI Taxonomy" id="2528009"/>
    <lineage>
        <taxon>Bacteria</taxon>
        <taxon>Pseudomonadati</taxon>
        <taxon>Planctomycetota</taxon>
        <taxon>Planctomycetia</taxon>
        <taxon>Pirellulales</taxon>
        <taxon>Lacipirellulaceae</taxon>
        <taxon>Pirellulimonas</taxon>
    </lineage>
</organism>
<dbReference type="GO" id="GO:0008237">
    <property type="term" value="F:metallopeptidase activity"/>
    <property type="evidence" value="ECO:0007669"/>
    <property type="project" value="UniProtKB-KW"/>
</dbReference>
<dbReference type="Pfam" id="PF08014">
    <property type="entry name" value="MATCAP"/>
    <property type="match status" value="1"/>
</dbReference>
<dbReference type="RefSeq" id="WP_145286678.1">
    <property type="nucleotide sequence ID" value="NZ_CP036291.1"/>
</dbReference>
<sequence>MSAATPPSDHEHWEQLGDLASGRLRENQRVSRSLPEGGRLVVDRPLPFLFVYRMPSGGRDAGTEQLLASEASYLIAPSDPQYHRGIVSLCKRLESAMQDVQGRFLQLELWAARVNSSGLSDEEPLPLLQPVFSVVCTPGDEDSEPVAALVQALTQVTISGRQSLVKVTPQQRVAPAGLEPISAGPGEARTVLGLEVRPIYRDSATQTVFPIVLHRLRSELATALRKTVAQFARPATPEAAPHFQSYGSRTLVKSLRSVDQRLCAVGESFDFLLQATPTNSVKAWAQFAEGGYAQEPAFAYRPLPYDPITLKRALFSVEADSVADPTLSHLFREKQVELDRQISALRDLNTPAFRYACLQLYGEVDDALAALAHELLDHVDPAEGAAAGGGDLSLDEVVKRAQQEIAYYRKRLPEFEASVSTDADIPSGVMVTRGTLLISENARITPRRIDALLHHEVGTHLLTYFNGRRQPLRLLSVGLAGYEELQEGIAVLLEHLSGGLTSSRVRVLAGRVVAVRMMSDGRPFTETFTRLHKRHGFAPRSAFLMTLRVYRGGGMTKDAIYLRGLRDLLEFLANEGDLEPLLVGKVALAHLRHLEELQRRGIVTPPAVLPRLWDLPELRQRLDACRGRSVRELLEMDR</sequence>
<accession>A0A518DDY4</accession>
<dbReference type="InterPro" id="IPR012656">
    <property type="entry name" value="CHP02421_QEGLA"/>
</dbReference>
<dbReference type="EMBL" id="CP036291">
    <property type="protein sequence ID" value="QDU89677.1"/>
    <property type="molecule type" value="Genomic_DNA"/>
</dbReference>
<dbReference type="OrthoDB" id="9785840at2"/>
<dbReference type="SMART" id="SM01154">
    <property type="entry name" value="DUF1704"/>
    <property type="match status" value="1"/>
</dbReference>
<keyword evidence="3" id="KW-0378">Hydrolase</keyword>
<evidence type="ECO:0000256" key="4">
    <source>
        <dbReference type="ARBA" id="ARBA00023049"/>
    </source>
</evidence>
<evidence type="ECO:0000256" key="3">
    <source>
        <dbReference type="ARBA" id="ARBA00022801"/>
    </source>
</evidence>
<evidence type="ECO:0000256" key="1">
    <source>
        <dbReference type="ARBA" id="ARBA00001947"/>
    </source>
</evidence>
<dbReference type="KEGG" id="pnd:Pla175_30710"/>
<dbReference type="AlphaFoldDB" id="A0A518DDY4"/>
<dbReference type="Proteomes" id="UP000317429">
    <property type="component" value="Chromosome"/>
</dbReference>
<dbReference type="PANTHER" id="PTHR31817:SF0">
    <property type="entry name" value="CHROMOSOME UNDETERMINED SCAFFOLD_67, WHOLE GENOME SHOTGUN SEQUENCE"/>
    <property type="match status" value="1"/>
</dbReference>
<dbReference type="InterPro" id="IPR012548">
    <property type="entry name" value="MATCAP"/>
</dbReference>
<keyword evidence="6" id="KW-1185">Reference proteome</keyword>
<reference evidence="5 6" key="1">
    <citation type="submission" date="2019-02" db="EMBL/GenBank/DDBJ databases">
        <title>Deep-cultivation of Planctomycetes and their phenomic and genomic characterization uncovers novel biology.</title>
        <authorList>
            <person name="Wiegand S."/>
            <person name="Jogler M."/>
            <person name="Boedeker C."/>
            <person name="Pinto D."/>
            <person name="Vollmers J."/>
            <person name="Rivas-Marin E."/>
            <person name="Kohn T."/>
            <person name="Peeters S.H."/>
            <person name="Heuer A."/>
            <person name="Rast P."/>
            <person name="Oberbeckmann S."/>
            <person name="Bunk B."/>
            <person name="Jeske O."/>
            <person name="Meyerdierks A."/>
            <person name="Storesund J.E."/>
            <person name="Kallscheuer N."/>
            <person name="Luecker S."/>
            <person name="Lage O.M."/>
            <person name="Pohl T."/>
            <person name="Merkel B.J."/>
            <person name="Hornburger P."/>
            <person name="Mueller R.-W."/>
            <person name="Bruemmer F."/>
            <person name="Labrenz M."/>
            <person name="Spormann A.M."/>
            <person name="Op den Camp H."/>
            <person name="Overmann J."/>
            <person name="Amann R."/>
            <person name="Jetten M.S.M."/>
            <person name="Mascher T."/>
            <person name="Medema M.H."/>
            <person name="Devos D.P."/>
            <person name="Kaster A.-K."/>
            <person name="Ovreas L."/>
            <person name="Rohde M."/>
            <person name="Galperin M.Y."/>
            <person name="Jogler C."/>
        </authorList>
    </citation>
    <scope>NUCLEOTIDE SEQUENCE [LARGE SCALE GENOMIC DNA]</scope>
    <source>
        <strain evidence="5 6">Pla175</strain>
    </source>
</reference>